<proteinExistence type="predicted"/>
<dbReference type="Proteomes" id="UP000279833">
    <property type="component" value="Unassembled WGS sequence"/>
</dbReference>
<evidence type="ECO:0000313" key="3">
    <source>
        <dbReference type="Proteomes" id="UP000279833"/>
    </source>
</evidence>
<accession>A0A183KPP2</accession>
<dbReference type="STRING" id="6186.A0A183KPP2"/>
<name>A0A183KPP2_9TREM</name>
<dbReference type="WBParaSite" id="SCUD_0001702701-mRNA-1">
    <property type="protein sequence ID" value="SCUD_0001702701-mRNA-1"/>
    <property type="gene ID" value="SCUD_0001702701"/>
</dbReference>
<evidence type="ECO:0000313" key="2">
    <source>
        <dbReference type="EMBL" id="VDP62682.1"/>
    </source>
</evidence>
<dbReference type="InterPro" id="IPR000591">
    <property type="entry name" value="DEP_dom"/>
</dbReference>
<reference evidence="2 3" key="2">
    <citation type="submission" date="2018-11" db="EMBL/GenBank/DDBJ databases">
        <authorList>
            <consortium name="Pathogen Informatics"/>
        </authorList>
    </citation>
    <scope>NUCLEOTIDE SEQUENCE [LARGE SCALE GENOMIC DNA]</scope>
    <source>
        <strain evidence="2">Dakar</strain>
        <strain evidence="3">Dakar, Senegal</strain>
    </source>
</reference>
<dbReference type="InterPro" id="IPR036390">
    <property type="entry name" value="WH_DNA-bd_sf"/>
</dbReference>
<sequence length="474" mass="52934">MHLFSFVKIVEGTQIGLDGLQRACSYCAETLISTNTNKPEHSLDKSSVRSLNTDNIHGLKKKISLTEKSLRNNNRPKSVPSHVSHLSNLTIRMSTGLLNISNSKALLTSPSYLNRIAVDLVSPNNSTSTNSADGCRDLFPTFFSATFPNGNDASPSVDSIRQTMCTIESNTFGVIRRTPRISQGPVLNESLNIDICSAPFKKISSSHSFECLTSSASQSLFNSSAGQDILYLWSRLWANSPKDLDFSTISISQLTASSTRPLSRVHSHSNENLTKDNSSCKSLQLFRLKNENEEYYCTYGLALVYWLVNNIPGLERCRMKGRLVCQKFIDLGLLTDLQNPNCKQFYDNFTFYKLKQIHEPNWLLEINSSVNEISRSSSPCLMASSNDLISKPPGGTYNARAMWETGRIFQIASEIRRYNLELLGVSETHWTQVGQQRLASGEPLLYSGREEKNAPHIQRVALTLSKQAQNALIR</sequence>
<keyword evidence="3" id="KW-1185">Reference proteome</keyword>
<organism evidence="4">
    <name type="scientific">Schistosoma curassoni</name>
    <dbReference type="NCBI Taxonomy" id="6186"/>
    <lineage>
        <taxon>Eukaryota</taxon>
        <taxon>Metazoa</taxon>
        <taxon>Spiralia</taxon>
        <taxon>Lophotrochozoa</taxon>
        <taxon>Platyhelminthes</taxon>
        <taxon>Trematoda</taxon>
        <taxon>Digenea</taxon>
        <taxon>Strigeidida</taxon>
        <taxon>Schistosomatoidea</taxon>
        <taxon>Schistosomatidae</taxon>
        <taxon>Schistosoma</taxon>
    </lineage>
</organism>
<evidence type="ECO:0000313" key="4">
    <source>
        <dbReference type="WBParaSite" id="SCUD_0001702701-mRNA-1"/>
    </source>
</evidence>
<dbReference type="EMBL" id="UZAK01039302">
    <property type="protein sequence ID" value="VDP62682.1"/>
    <property type="molecule type" value="Genomic_DNA"/>
</dbReference>
<dbReference type="SUPFAM" id="SSF46785">
    <property type="entry name" value="Winged helix' DNA-binding domain"/>
    <property type="match status" value="1"/>
</dbReference>
<dbReference type="AlphaFoldDB" id="A0A183KPP2"/>
<protein>
    <submittedName>
        <fullName evidence="4">DEP domain-containing protein</fullName>
    </submittedName>
</protein>
<dbReference type="PROSITE" id="PS50186">
    <property type="entry name" value="DEP"/>
    <property type="match status" value="1"/>
</dbReference>
<reference evidence="4" key="1">
    <citation type="submission" date="2016-06" db="UniProtKB">
        <authorList>
            <consortium name="WormBaseParasite"/>
        </authorList>
    </citation>
    <scope>IDENTIFICATION</scope>
</reference>
<dbReference type="GO" id="GO:0035556">
    <property type="term" value="P:intracellular signal transduction"/>
    <property type="evidence" value="ECO:0007669"/>
    <property type="project" value="InterPro"/>
</dbReference>
<evidence type="ECO:0000259" key="1">
    <source>
        <dbReference type="PROSITE" id="PS50186"/>
    </source>
</evidence>
<feature type="domain" description="DEP" evidence="1">
    <location>
        <begin position="300"/>
        <end position="356"/>
    </location>
</feature>
<gene>
    <name evidence="2" type="ORF">SCUD_LOCUS17024</name>
</gene>